<keyword evidence="1" id="KW-0812">Transmembrane</keyword>
<feature type="transmembrane region" description="Helical" evidence="1">
    <location>
        <begin position="80"/>
        <end position="100"/>
    </location>
</feature>
<feature type="domain" description="Putative zinc-finger" evidence="2">
    <location>
        <begin position="2"/>
        <end position="32"/>
    </location>
</feature>
<accession>A0A0K2GF19</accession>
<proteinExistence type="predicted"/>
<dbReference type="STRING" id="42253.NITMOv2_3034"/>
<organism evidence="3 4">
    <name type="scientific">Nitrospira moscoviensis</name>
    <dbReference type="NCBI Taxonomy" id="42253"/>
    <lineage>
        <taxon>Bacteria</taxon>
        <taxon>Pseudomonadati</taxon>
        <taxon>Nitrospirota</taxon>
        <taxon>Nitrospiria</taxon>
        <taxon>Nitrospirales</taxon>
        <taxon>Nitrospiraceae</taxon>
        <taxon>Nitrospira</taxon>
    </lineage>
</organism>
<dbReference type="InterPro" id="IPR027383">
    <property type="entry name" value="Znf_put"/>
</dbReference>
<dbReference type="KEGG" id="nmv:NITMOv2_3034"/>
<evidence type="ECO:0000256" key="1">
    <source>
        <dbReference type="SAM" id="Phobius"/>
    </source>
</evidence>
<dbReference type="Proteomes" id="UP000069205">
    <property type="component" value="Chromosome"/>
</dbReference>
<keyword evidence="1" id="KW-1133">Transmembrane helix</keyword>
<sequence>MRKLLHPYLDGELNARDAIEIQSHLEGCRDCAALYRNEKLYLDVLKVSLPRTHAPVGLEGKVKQALNKVTERKQGVRLKWMLVPSFAVALIVLATSVFLVRQPSVPEFVDAAVATHESYAAHDLALEVTSSDPLQVSKWVREQAGFTIALAQGPVKNLKLMGGRLVQIDGKKAVFLAYDVGGRPLSLVMTAADGVRLFGSQEMIDKDVRFYQSSYHGLQTLSWALEGLAYVFVSDAQDINRQACQICHSSARRLQEPVGRQVKSI</sequence>
<dbReference type="EMBL" id="CP011801">
    <property type="protein sequence ID" value="ALA59434.1"/>
    <property type="molecule type" value="Genomic_DNA"/>
</dbReference>
<dbReference type="RefSeq" id="WP_187299214.1">
    <property type="nucleotide sequence ID" value="NZ_CP011801.1"/>
</dbReference>
<name>A0A0K2GF19_NITMO</name>
<gene>
    <name evidence="3" type="ORF">NITMOv2_3034</name>
</gene>
<dbReference type="PATRIC" id="fig|42253.5.peg.2995"/>
<evidence type="ECO:0000313" key="4">
    <source>
        <dbReference type="Proteomes" id="UP000069205"/>
    </source>
</evidence>
<keyword evidence="1" id="KW-0472">Membrane</keyword>
<keyword evidence="4" id="KW-1185">Reference proteome</keyword>
<dbReference type="AlphaFoldDB" id="A0A0K2GF19"/>
<dbReference type="Pfam" id="PF13490">
    <property type="entry name" value="zf-HC2"/>
    <property type="match status" value="1"/>
</dbReference>
<evidence type="ECO:0000259" key="2">
    <source>
        <dbReference type="Pfam" id="PF13490"/>
    </source>
</evidence>
<protein>
    <recommendedName>
        <fullName evidence="2">Putative zinc-finger domain-containing protein</fullName>
    </recommendedName>
</protein>
<reference evidence="3 4" key="1">
    <citation type="journal article" date="2015" name="Proc. Natl. Acad. Sci. U.S.A.">
        <title>Expanded metabolic versatility of ubiquitous nitrite-oxidizing bacteria from the genus Nitrospira.</title>
        <authorList>
            <person name="Koch H."/>
            <person name="Lucker S."/>
            <person name="Albertsen M."/>
            <person name="Kitzinger K."/>
            <person name="Herbold C."/>
            <person name="Spieck E."/>
            <person name="Nielsen P.H."/>
            <person name="Wagner M."/>
            <person name="Daims H."/>
        </authorList>
    </citation>
    <scope>NUCLEOTIDE SEQUENCE [LARGE SCALE GENOMIC DNA]</scope>
    <source>
        <strain evidence="3 4">NSP M-1</strain>
    </source>
</reference>
<evidence type="ECO:0000313" key="3">
    <source>
        <dbReference type="EMBL" id="ALA59434.1"/>
    </source>
</evidence>